<name>A0A6N9T399_9HYPH</name>
<comment type="caution">
    <text evidence="6">The sequence shown here is derived from an EMBL/GenBank/DDBJ whole genome shotgun (WGS) entry which is preliminary data.</text>
</comment>
<dbReference type="InterPro" id="IPR058163">
    <property type="entry name" value="LysR-type_TF_proteobact-type"/>
</dbReference>
<dbReference type="Gene3D" id="3.40.190.290">
    <property type="match status" value="1"/>
</dbReference>
<keyword evidence="4" id="KW-0804">Transcription</keyword>
<dbReference type="CDD" id="cd08471">
    <property type="entry name" value="PBP2_CrgA_like_2"/>
    <property type="match status" value="1"/>
</dbReference>
<dbReference type="EMBL" id="JAAAMG010000012">
    <property type="protein sequence ID" value="NDW05847.1"/>
    <property type="molecule type" value="Genomic_DNA"/>
</dbReference>
<dbReference type="Proteomes" id="UP000469011">
    <property type="component" value="Unassembled WGS sequence"/>
</dbReference>
<dbReference type="Gene3D" id="1.10.10.10">
    <property type="entry name" value="Winged helix-like DNA-binding domain superfamily/Winged helix DNA-binding domain"/>
    <property type="match status" value="1"/>
</dbReference>
<reference evidence="6 7" key="1">
    <citation type="submission" date="2020-01" db="EMBL/GenBank/DDBJ databases">
        <title>Jiella pacifica sp. nov.</title>
        <authorList>
            <person name="Xue Z."/>
            <person name="Zhu S."/>
            <person name="Chen J."/>
            <person name="Yang J."/>
        </authorList>
    </citation>
    <scope>NUCLEOTIDE SEQUENCE [LARGE SCALE GENOMIC DNA]</scope>
    <source>
        <strain evidence="6 7">40Bstr34</strain>
    </source>
</reference>
<gene>
    <name evidence="6" type="ORF">GTK09_15590</name>
</gene>
<evidence type="ECO:0000313" key="7">
    <source>
        <dbReference type="Proteomes" id="UP000469011"/>
    </source>
</evidence>
<evidence type="ECO:0000259" key="5">
    <source>
        <dbReference type="PROSITE" id="PS50931"/>
    </source>
</evidence>
<dbReference type="InterPro" id="IPR000847">
    <property type="entry name" value="LysR_HTH_N"/>
</dbReference>
<keyword evidence="2" id="KW-0805">Transcription regulation</keyword>
<accession>A0A6N9T399</accession>
<dbReference type="AlphaFoldDB" id="A0A6N9T399"/>
<comment type="similarity">
    <text evidence="1">Belongs to the LysR transcriptional regulatory family.</text>
</comment>
<dbReference type="FunFam" id="1.10.10.10:FF:000001">
    <property type="entry name" value="LysR family transcriptional regulator"/>
    <property type="match status" value="1"/>
</dbReference>
<evidence type="ECO:0000256" key="3">
    <source>
        <dbReference type="ARBA" id="ARBA00023125"/>
    </source>
</evidence>
<keyword evidence="7" id="KW-1185">Reference proteome</keyword>
<evidence type="ECO:0000256" key="1">
    <source>
        <dbReference type="ARBA" id="ARBA00009437"/>
    </source>
</evidence>
<protein>
    <submittedName>
        <fullName evidence="6">LysR family transcriptional regulator</fullName>
    </submittedName>
</protein>
<dbReference type="InterPro" id="IPR036388">
    <property type="entry name" value="WH-like_DNA-bd_sf"/>
</dbReference>
<dbReference type="Pfam" id="PF03466">
    <property type="entry name" value="LysR_substrate"/>
    <property type="match status" value="1"/>
</dbReference>
<evidence type="ECO:0000313" key="6">
    <source>
        <dbReference type="EMBL" id="NDW05847.1"/>
    </source>
</evidence>
<dbReference type="PANTHER" id="PTHR30537:SF5">
    <property type="entry name" value="HTH-TYPE TRANSCRIPTIONAL ACTIVATOR TTDR-RELATED"/>
    <property type="match status" value="1"/>
</dbReference>
<dbReference type="InterPro" id="IPR036390">
    <property type="entry name" value="WH_DNA-bd_sf"/>
</dbReference>
<sequence length="310" mass="33090">MDRLEAMTILVAVVETGSFTAAGRRLGVPLPTVSRKLAELEAHLGGTRLLTRSTRRLSLTASGADYVAACRRILAEIDDADRKAAGEYVAPRGELVLAAPIVFGRLHMVPIVSEFLAAYPDISVRLLLSDRNAQLLDDHIDLALRIGVLPDSATIALRVGSVTHVVCASPAYLAAQGRPKVPADLARHACVTFDVAGTATSWSFVGPPGLRSVAIRSRLSVNTAEAALDAAAQGVGLTRVLSYQAAGAVEDGRLEIVLEAFESEPLPVSLIHLPRQVLPLKTRSFIDFAVRRLKARLRSPRKSGREAESG</sequence>
<evidence type="ECO:0000256" key="4">
    <source>
        <dbReference type="ARBA" id="ARBA00023163"/>
    </source>
</evidence>
<dbReference type="RefSeq" id="WP_163464135.1">
    <property type="nucleotide sequence ID" value="NZ_JAAAMG010000012.1"/>
</dbReference>
<dbReference type="SUPFAM" id="SSF53850">
    <property type="entry name" value="Periplasmic binding protein-like II"/>
    <property type="match status" value="1"/>
</dbReference>
<dbReference type="GO" id="GO:0043565">
    <property type="term" value="F:sequence-specific DNA binding"/>
    <property type="evidence" value="ECO:0007669"/>
    <property type="project" value="TreeGrafter"/>
</dbReference>
<dbReference type="PROSITE" id="PS50931">
    <property type="entry name" value="HTH_LYSR"/>
    <property type="match status" value="1"/>
</dbReference>
<dbReference type="GO" id="GO:0003700">
    <property type="term" value="F:DNA-binding transcription factor activity"/>
    <property type="evidence" value="ECO:0007669"/>
    <property type="project" value="InterPro"/>
</dbReference>
<evidence type="ECO:0000256" key="2">
    <source>
        <dbReference type="ARBA" id="ARBA00023015"/>
    </source>
</evidence>
<dbReference type="InterPro" id="IPR005119">
    <property type="entry name" value="LysR_subst-bd"/>
</dbReference>
<dbReference type="Pfam" id="PF00126">
    <property type="entry name" value="HTH_1"/>
    <property type="match status" value="1"/>
</dbReference>
<dbReference type="GO" id="GO:0006351">
    <property type="term" value="P:DNA-templated transcription"/>
    <property type="evidence" value="ECO:0007669"/>
    <property type="project" value="TreeGrafter"/>
</dbReference>
<proteinExistence type="inferred from homology"/>
<keyword evidence="3" id="KW-0238">DNA-binding</keyword>
<feature type="domain" description="HTH lysR-type" evidence="5">
    <location>
        <begin position="1"/>
        <end position="60"/>
    </location>
</feature>
<dbReference type="PANTHER" id="PTHR30537">
    <property type="entry name" value="HTH-TYPE TRANSCRIPTIONAL REGULATOR"/>
    <property type="match status" value="1"/>
</dbReference>
<dbReference type="SUPFAM" id="SSF46785">
    <property type="entry name" value="Winged helix' DNA-binding domain"/>
    <property type="match status" value="1"/>
</dbReference>
<organism evidence="6 7">
    <name type="scientific">Jiella pacifica</name>
    <dbReference type="NCBI Taxonomy" id="2696469"/>
    <lineage>
        <taxon>Bacteria</taxon>
        <taxon>Pseudomonadati</taxon>
        <taxon>Pseudomonadota</taxon>
        <taxon>Alphaproteobacteria</taxon>
        <taxon>Hyphomicrobiales</taxon>
        <taxon>Aurantimonadaceae</taxon>
        <taxon>Jiella</taxon>
    </lineage>
</organism>